<gene>
    <name evidence="9" type="ORF">HYH03_007791</name>
</gene>
<protein>
    <submittedName>
        <fullName evidence="9">Uncharacterized protein</fullName>
    </submittedName>
</protein>
<evidence type="ECO:0000256" key="6">
    <source>
        <dbReference type="ARBA" id="ARBA00023136"/>
    </source>
</evidence>
<feature type="transmembrane region" description="Helical" evidence="8">
    <location>
        <begin position="153"/>
        <end position="175"/>
    </location>
</feature>
<keyword evidence="4 8" id="KW-1133">Transmembrane helix</keyword>
<evidence type="ECO:0000256" key="2">
    <source>
        <dbReference type="ARBA" id="ARBA00022531"/>
    </source>
</evidence>
<dbReference type="GO" id="GO:0009523">
    <property type="term" value="C:photosystem II"/>
    <property type="evidence" value="ECO:0007669"/>
    <property type="project" value="UniProtKB-KW"/>
</dbReference>
<comment type="subcellular location">
    <subcellularLocation>
        <location evidence="1">Membrane</location>
    </subcellularLocation>
</comment>
<dbReference type="OrthoDB" id="2016024at2759"/>
<keyword evidence="2" id="KW-0602">Photosynthesis</keyword>
<keyword evidence="6 8" id="KW-0472">Membrane</keyword>
<evidence type="ECO:0000256" key="5">
    <source>
        <dbReference type="ARBA" id="ARBA00023078"/>
    </source>
</evidence>
<sequence>MAALRLSAPVASTVRASRAKPVLPVRKSIRALAVRAQAPQHQEDAAFKVGTVATLSSVAAQWMMAGNASAATELATLAAGDNRLGLILTLFVPVVGWAGFNIFSAAQAQLNQMNAKKAVPAAIGLGAAASLLAAGSAEASTELATLAAGDNRLALILTLFVPVVAWAGFNIFSAAQAQLNQMNDKKAVPAAIGLGAAASLLAAGSAEASTELATLAAGDNRLGLILTLFVPVVAWAGFNIFSAAQAQLNQMSAKKAVPAAIGLGAAASLLAAGSAEASTELATLAAGDNRLGLILTLFVPVVGWAGFNIFSAAQAQLNQMNAKKAVPAAIGLGAVASLLAAGSAEASTELATLAAGDNRLGLILTLFVPVVGWAGFNIFSAAQAQLNQMNAKK</sequence>
<dbReference type="Proteomes" id="UP000612055">
    <property type="component" value="Unassembled WGS sequence"/>
</dbReference>
<keyword evidence="10" id="KW-1185">Reference proteome</keyword>
<evidence type="ECO:0000313" key="10">
    <source>
        <dbReference type="Proteomes" id="UP000612055"/>
    </source>
</evidence>
<dbReference type="EMBL" id="JAEHOE010000033">
    <property type="protein sequence ID" value="KAG2494156.1"/>
    <property type="molecule type" value="Genomic_DNA"/>
</dbReference>
<evidence type="ECO:0000313" key="9">
    <source>
        <dbReference type="EMBL" id="KAG2494156.1"/>
    </source>
</evidence>
<organism evidence="9 10">
    <name type="scientific">Edaphochlamys debaryana</name>
    <dbReference type="NCBI Taxonomy" id="47281"/>
    <lineage>
        <taxon>Eukaryota</taxon>
        <taxon>Viridiplantae</taxon>
        <taxon>Chlorophyta</taxon>
        <taxon>core chlorophytes</taxon>
        <taxon>Chlorophyceae</taxon>
        <taxon>CS clade</taxon>
        <taxon>Chlamydomonadales</taxon>
        <taxon>Chlamydomonadales incertae sedis</taxon>
        <taxon>Edaphochlamys</taxon>
    </lineage>
</organism>
<evidence type="ECO:0000256" key="3">
    <source>
        <dbReference type="ARBA" id="ARBA00022692"/>
    </source>
</evidence>
<evidence type="ECO:0000256" key="8">
    <source>
        <dbReference type="SAM" id="Phobius"/>
    </source>
</evidence>
<keyword evidence="5" id="KW-0793">Thylakoid</keyword>
<feature type="transmembrane region" description="Helical" evidence="8">
    <location>
        <begin position="84"/>
        <end position="106"/>
    </location>
</feature>
<dbReference type="GO" id="GO:0015979">
    <property type="term" value="P:photosynthesis"/>
    <property type="evidence" value="ECO:0007669"/>
    <property type="project" value="UniProtKB-KW"/>
</dbReference>
<dbReference type="GO" id="GO:0009534">
    <property type="term" value="C:chloroplast thylakoid"/>
    <property type="evidence" value="ECO:0007669"/>
    <property type="project" value="TreeGrafter"/>
</dbReference>
<feature type="transmembrane region" description="Helical" evidence="8">
    <location>
        <begin position="256"/>
        <end position="273"/>
    </location>
</feature>
<feature type="transmembrane region" description="Helical" evidence="8">
    <location>
        <begin position="325"/>
        <end position="342"/>
    </location>
</feature>
<keyword evidence="7" id="KW-0604">Photosystem II</keyword>
<dbReference type="InterPro" id="IPR038760">
    <property type="entry name" value="PsbY_plant"/>
</dbReference>
<dbReference type="AlphaFoldDB" id="A0A836BYS8"/>
<comment type="caution">
    <text evidence="9">The sequence shown here is derived from an EMBL/GenBank/DDBJ whole genome shotgun (WGS) entry which is preliminary data.</text>
</comment>
<feature type="transmembrane region" description="Helical" evidence="8">
    <location>
        <begin position="118"/>
        <end position="137"/>
    </location>
</feature>
<keyword evidence="3 8" id="KW-0812">Transmembrane</keyword>
<feature type="transmembrane region" description="Helical" evidence="8">
    <location>
        <begin position="224"/>
        <end position="244"/>
    </location>
</feature>
<proteinExistence type="predicted"/>
<feature type="transmembrane region" description="Helical" evidence="8">
    <location>
        <begin position="187"/>
        <end position="204"/>
    </location>
</feature>
<evidence type="ECO:0000256" key="4">
    <source>
        <dbReference type="ARBA" id="ARBA00022989"/>
    </source>
</evidence>
<evidence type="ECO:0000256" key="7">
    <source>
        <dbReference type="ARBA" id="ARBA00023276"/>
    </source>
</evidence>
<evidence type="ECO:0000256" key="1">
    <source>
        <dbReference type="ARBA" id="ARBA00004370"/>
    </source>
</evidence>
<feature type="transmembrane region" description="Helical" evidence="8">
    <location>
        <begin position="293"/>
        <end position="313"/>
    </location>
</feature>
<accession>A0A836BYS8</accession>
<name>A0A836BYS8_9CHLO</name>
<dbReference type="PANTHER" id="PTHR34790">
    <property type="entry name" value="PHOTOSYSTEM II CORE COMPLEX PROTEINS PSBY, CHLOROPLASTIC"/>
    <property type="match status" value="1"/>
</dbReference>
<dbReference type="GO" id="GO:0030145">
    <property type="term" value="F:manganese ion binding"/>
    <property type="evidence" value="ECO:0007669"/>
    <property type="project" value="InterPro"/>
</dbReference>
<dbReference type="InterPro" id="IPR009388">
    <property type="entry name" value="PSII_PsbY"/>
</dbReference>
<dbReference type="PANTHER" id="PTHR34790:SF1">
    <property type="entry name" value="PHOTOSYSTEM II CORE COMPLEX PROTEINS PSBY, CHLOROPLASTIC"/>
    <property type="match status" value="1"/>
</dbReference>
<dbReference type="Pfam" id="PF06298">
    <property type="entry name" value="PsbY"/>
    <property type="match status" value="5"/>
</dbReference>
<dbReference type="GO" id="GO:0045454">
    <property type="term" value="P:cell redox homeostasis"/>
    <property type="evidence" value="ECO:0007669"/>
    <property type="project" value="TreeGrafter"/>
</dbReference>
<feature type="transmembrane region" description="Helical" evidence="8">
    <location>
        <begin position="362"/>
        <end position="382"/>
    </location>
</feature>
<reference evidence="9" key="1">
    <citation type="journal article" date="2020" name="bioRxiv">
        <title>Comparative genomics of Chlamydomonas.</title>
        <authorList>
            <person name="Craig R.J."/>
            <person name="Hasan A.R."/>
            <person name="Ness R.W."/>
            <person name="Keightley P.D."/>
        </authorList>
    </citation>
    <scope>NUCLEOTIDE SEQUENCE</scope>
    <source>
        <strain evidence="9">CCAP 11/70</strain>
    </source>
</reference>